<dbReference type="EMBL" id="RSED01000014">
    <property type="protein sequence ID" value="RRS03156.1"/>
    <property type="molecule type" value="Genomic_DNA"/>
</dbReference>
<dbReference type="Proteomes" id="UP000269265">
    <property type="component" value="Unassembled WGS sequence"/>
</dbReference>
<reference evidence="1 2" key="1">
    <citation type="submission" date="2018-12" db="EMBL/GenBank/DDBJ databases">
        <title>The whole draft genome of Aquabacterium sp. SJQ9.</title>
        <authorList>
            <person name="Sun L."/>
            <person name="Gao X."/>
            <person name="Chen W."/>
            <person name="Huang K."/>
        </authorList>
    </citation>
    <scope>NUCLEOTIDE SEQUENCE [LARGE SCALE GENOMIC DNA]</scope>
    <source>
        <strain evidence="1 2">SJQ9</strain>
    </source>
</reference>
<accession>A0A3R8S0F6</accession>
<proteinExistence type="predicted"/>
<keyword evidence="2" id="KW-1185">Reference proteome</keyword>
<dbReference type="AlphaFoldDB" id="A0A3R8S0F6"/>
<comment type="caution">
    <text evidence="1">The sequence shown here is derived from an EMBL/GenBank/DDBJ whole genome shotgun (WGS) entry which is preliminary data.</text>
</comment>
<evidence type="ECO:0000313" key="1">
    <source>
        <dbReference type="EMBL" id="RRS03156.1"/>
    </source>
</evidence>
<protein>
    <submittedName>
        <fullName evidence="1">DUF3606 domain-containing protein</fullName>
    </submittedName>
</protein>
<dbReference type="RefSeq" id="WP_125244449.1">
    <property type="nucleotide sequence ID" value="NZ_RSED01000014.1"/>
</dbReference>
<gene>
    <name evidence="1" type="ORF">EIP75_16840</name>
</gene>
<evidence type="ECO:0000313" key="2">
    <source>
        <dbReference type="Proteomes" id="UP000269265"/>
    </source>
</evidence>
<dbReference type="InterPro" id="IPR022037">
    <property type="entry name" value="DUF3606"/>
</dbReference>
<dbReference type="Pfam" id="PF12244">
    <property type="entry name" value="DUF3606"/>
    <property type="match status" value="1"/>
</dbReference>
<organism evidence="1 2">
    <name type="scientific">Aquabacterium soli</name>
    <dbReference type="NCBI Taxonomy" id="2493092"/>
    <lineage>
        <taxon>Bacteria</taxon>
        <taxon>Pseudomonadati</taxon>
        <taxon>Pseudomonadota</taxon>
        <taxon>Betaproteobacteria</taxon>
        <taxon>Burkholderiales</taxon>
        <taxon>Aquabacterium</taxon>
    </lineage>
</organism>
<sequence length="57" mass="6087">MDCSKHTSLADAHINIHQLFDVVCWARYFGVAQGQIRAAVAAVGNRASSVAAFLQAV</sequence>
<name>A0A3R8S0F6_9BURK</name>